<comment type="subcellular location">
    <subcellularLocation>
        <location evidence="1">Membrane</location>
        <topology evidence="1">Single-pass type I membrane protein</topology>
    </subcellularLocation>
</comment>
<organism evidence="12 13">
    <name type="scientific">Rhinolophus ferrumequinum</name>
    <name type="common">Greater horseshoe bat</name>
    <dbReference type="NCBI Taxonomy" id="59479"/>
    <lineage>
        <taxon>Eukaryota</taxon>
        <taxon>Metazoa</taxon>
        <taxon>Chordata</taxon>
        <taxon>Craniata</taxon>
        <taxon>Vertebrata</taxon>
        <taxon>Euteleostomi</taxon>
        <taxon>Mammalia</taxon>
        <taxon>Eutheria</taxon>
        <taxon>Laurasiatheria</taxon>
        <taxon>Chiroptera</taxon>
        <taxon>Yinpterochiroptera</taxon>
        <taxon>Rhinolophoidea</taxon>
        <taxon>Rhinolophidae</taxon>
        <taxon>Rhinolophinae</taxon>
        <taxon>Rhinolophus</taxon>
    </lineage>
</organism>
<dbReference type="SUPFAM" id="SSF49265">
    <property type="entry name" value="Fibronectin type III"/>
    <property type="match status" value="1"/>
</dbReference>
<dbReference type="InterPro" id="IPR013783">
    <property type="entry name" value="Ig-like_fold"/>
</dbReference>
<evidence type="ECO:0000256" key="4">
    <source>
        <dbReference type="ARBA" id="ARBA00022989"/>
    </source>
</evidence>
<evidence type="ECO:0000256" key="8">
    <source>
        <dbReference type="SAM" id="Phobius"/>
    </source>
</evidence>
<evidence type="ECO:0000256" key="7">
    <source>
        <dbReference type="ARBA" id="ARBA00023180"/>
    </source>
</evidence>
<evidence type="ECO:0000256" key="2">
    <source>
        <dbReference type="ARBA" id="ARBA00022692"/>
    </source>
</evidence>
<dbReference type="GO" id="GO:0009897">
    <property type="term" value="C:external side of plasma membrane"/>
    <property type="evidence" value="ECO:0007669"/>
    <property type="project" value="TreeGrafter"/>
</dbReference>
<comment type="caution">
    <text evidence="12">The sequence shown here is derived from an EMBL/GenBank/DDBJ whole genome shotgun (WGS) entry which is preliminary data.</text>
</comment>
<dbReference type="AlphaFoldDB" id="A0A7J8AVN1"/>
<dbReference type="Pfam" id="PF09240">
    <property type="entry name" value="IL6Ra-bind"/>
    <property type="match status" value="1"/>
</dbReference>
<feature type="transmembrane region" description="Helical" evidence="8">
    <location>
        <begin position="304"/>
        <end position="328"/>
    </location>
</feature>
<evidence type="ECO:0000256" key="1">
    <source>
        <dbReference type="ARBA" id="ARBA00004479"/>
    </source>
</evidence>
<dbReference type="PANTHER" id="PTHR23037:SF46">
    <property type="entry name" value="INTERLEUKIN 5 RECEPTOR SUBUNIT ALPHA"/>
    <property type="match status" value="1"/>
</dbReference>
<keyword evidence="5 8" id="KW-0472">Membrane</keyword>
<evidence type="ECO:0000256" key="5">
    <source>
        <dbReference type="ARBA" id="ARBA00023136"/>
    </source>
</evidence>
<keyword evidence="7" id="KW-0325">Glycoprotein</keyword>
<proteinExistence type="predicted"/>
<reference evidence="12 13" key="1">
    <citation type="journal article" date="2020" name="Nature">
        <title>Six reference-quality genomes reveal evolution of bat adaptations.</title>
        <authorList>
            <person name="Jebb D."/>
            <person name="Huang Z."/>
            <person name="Pippel M."/>
            <person name="Hughes G.M."/>
            <person name="Lavrichenko K."/>
            <person name="Devanna P."/>
            <person name="Winkler S."/>
            <person name="Jermiin L.S."/>
            <person name="Skirmuntt E.C."/>
            <person name="Katzourakis A."/>
            <person name="Burkitt-Gray L."/>
            <person name="Ray D.A."/>
            <person name="Sullivan K.A.M."/>
            <person name="Roscito J.G."/>
            <person name="Kirilenko B.M."/>
            <person name="Davalos L.M."/>
            <person name="Corthals A.P."/>
            <person name="Power M.L."/>
            <person name="Jones G."/>
            <person name="Ransome R.D."/>
            <person name="Dechmann D.K.N."/>
            <person name="Locatelli A.G."/>
            <person name="Puechmaille S.J."/>
            <person name="Fedrigo O."/>
            <person name="Jarvis E.D."/>
            <person name="Hiller M."/>
            <person name="Vernes S.C."/>
            <person name="Myers E.W."/>
            <person name="Teeling E.C."/>
        </authorList>
    </citation>
    <scope>NUCLEOTIDE SEQUENCE [LARGE SCALE GENOMIC DNA]</scope>
    <source>
        <strain evidence="12">MRhiFer1</strain>
        <tissue evidence="12">Lung</tissue>
    </source>
</reference>
<keyword evidence="4 8" id="KW-1133">Transmembrane helix</keyword>
<dbReference type="InterPro" id="IPR040907">
    <property type="entry name" value="IL3Ra_N"/>
</dbReference>
<evidence type="ECO:0000313" key="13">
    <source>
        <dbReference type="Proteomes" id="UP000585614"/>
    </source>
</evidence>
<dbReference type="EMBL" id="JACAGC010000001">
    <property type="protein sequence ID" value="KAF6390170.1"/>
    <property type="molecule type" value="Genomic_DNA"/>
</dbReference>
<evidence type="ECO:0000256" key="9">
    <source>
        <dbReference type="SAM" id="SignalP"/>
    </source>
</evidence>
<evidence type="ECO:0000313" key="12">
    <source>
        <dbReference type="EMBL" id="KAF6390170.1"/>
    </source>
</evidence>
<feature type="domain" description="IL-3 receptor alpha chain N-terminal" evidence="11">
    <location>
        <begin position="39"/>
        <end position="112"/>
    </location>
</feature>
<dbReference type="Proteomes" id="UP000585614">
    <property type="component" value="Unassembled WGS sequence"/>
</dbReference>
<dbReference type="InterPro" id="IPR036116">
    <property type="entry name" value="FN3_sf"/>
</dbReference>
<dbReference type="Pfam" id="PF18611">
    <property type="entry name" value="IL3Ra_N"/>
    <property type="match status" value="1"/>
</dbReference>
<evidence type="ECO:0000256" key="6">
    <source>
        <dbReference type="ARBA" id="ARBA00023170"/>
    </source>
</evidence>
<feature type="domain" description="Type I cytokine receptor cytokine-binding" evidence="10">
    <location>
        <begin position="125"/>
        <end position="213"/>
    </location>
</feature>
<name>A0A7J8AVN1_RHIFE</name>
<dbReference type="InterPro" id="IPR015321">
    <property type="entry name" value="TypeI_recpt_CBD"/>
</dbReference>
<sequence length="381" mass="42953">MALLWLAVFLTPASCLVRPDQDGHHSKLQVLSADPKSPIENFRMQTTSKTLSWDVTGNVSNIECSKNSNSPTKAQNNHSCKFHVLPKCELSNYTVTVTTASGDSFSTWMQYPVQEGSPGAAARGLKCRVHDVDFLTCSWEVGTEAPGDAQYHAYLEAVTRSEKTWECPHYGANELGTRIQCQFKDISAFANVQYRFLVNGTSTESRIPCSEFIAYLSHIEALSPPNMTVSCNKSHSVMEWKMSSRFYNMFQYELEIQKDSKTSLVLSNPGAYTVRIRARVRFYQSSPWSASQSVVCHQEEDADLHFWLTPLVIALVTLLFVGCALFLCKRYSVLQKLFPPIPHMKDPLSDNMHSERMLAWESDRAGQEECPVAKVHVLEEK</sequence>
<keyword evidence="6 12" id="KW-0675">Receptor</keyword>
<evidence type="ECO:0000259" key="10">
    <source>
        <dbReference type="Pfam" id="PF09240"/>
    </source>
</evidence>
<evidence type="ECO:0000259" key="11">
    <source>
        <dbReference type="Pfam" id="PF18611"/>
    </source>
</evidence>
<feature type="chain" id="PRO_5029480346" evidence="9">
    <location>
        <begin position="16"/>
        <end position="381"/>
    </location>
</feature>
<feature type="signal peptide" evidence="9">
    <location>
        <begin position="1"/>
        <end position="15"/>
    </location>
</feature>
<dbReference type="Gene3D" id="2.60.40.3850">
    <property type="match status" value="1"/>
</dbReference>
<dbReference type="PANTHER" id="PTHR23037">
    <property type="entry name" value="CYTOKINE RECEPTOR"/>
    <property type="match status" value="1"/>
</dbReference>
<gene>
    <name evidence="12" type="ORF">mRhiFer1_006818</name>
</gene>
<protein>
    <submittedName>
        <fullName evidence="12">Interleukin 3 receptor subunit alpha</fullName>
    </submittedName>
</protein>
<keyword evidence="2 8" id="KW-0812">Transmembrane</keyword>
<keyword evidence="3 9" id="KW-0732">Signal</keyword>
<dbReference type="Gene3D" id="2.60.40.10">
    <property type="entry name" value="Immunoglobulins"/>
    <property type="match status" value="2"/>
</dbReference>
<accession>A0A7J8AVN1</accession>
<dbReference type="GO" id="GO:0004896">
    <property type="term" value="F:cytokine receptor activity"/>
    <property type="evidence" value="ECO:0007669"/>
    <property type="project" value="TreeGrafter"/>
</dbReference>
<evidence type="ECO:0000256" key="3">
    <source>
        <dbReference type="ARBA" id="ARBA00022729"/>
    </source>
</evidence>